<feature type="chain" id="PRO_5042470466" description="Outer membrane protein" evidence="1">
    <location>
        <begin position="29"/>
        <end position="243"/>
    </location>
</feature>
<accession>A0AAI8QH07</accession>
<evidence type="ECO:0000256" key="1">
    <source>
        <dbReference type="SAM" id="SignalP"/>
    </source>
</evidence>
<protein>
    <recommendedName>
        <fullName evidence="4">Outer membrane protein</fullName>
    </recommendedName>
</protein>
<sequence>MMCGVRFKQAQYAFIAFALCLSFYPLYAARPMITDDARVVDRHSCQLETWGVYDGEIGEYWAIPGCNLLFDIEMSMGGMFSNTPYKQDDTNALFGARQFIIGAKKIFNDLEKDGYSYGLVIGNAYNFKRSKYRNDHYLYVPVSAAFFDNTLLLHSNFGYKLERESHDSHIYNVGLGLEQQLTQRVWILGESFYERFDNAKFQLGLRIWLVQDKIQLDGTYGNAFRGKEGWVSVGLRFLGPVMF</sequence>
<evidence type="ECO:0000313" key="2">
    <source>
        <dbReference type="EMBL" id="BAM32294.1"/>
    </source>
</evidence>
<dbReference type="AlphaFoldDB" id="A0AAI8QH07"/>
<organism evidence="2 3">
    <name type="scientific">Helicobacter cinaedi CCUG 18818 = ATCC BAA-847</name>
    <dbReference type="NCBI Taxonomy" id="537971"/>
    <lineage>
        <taxon>Bacteria</taxon>
        <taxon>Pseudomonadati</taxon>
        <taxon>Campylobacterota</taxon>
        <taxon>Epsilonproteobacteria</taxon>
        <taxon>Campylobacterales</taxon>
        <taxon>Helicobacteraceae</taxon>
        <taxon>Helicobacter</taxon>
    </lineage>
</organism>
<gene>
    <name evidence="2" type="ORF">HCBAA847_1056</name>
</gene>
<name>A0AAI8QH07_9HELI</name>
<dbReference type="EMBL" id="AP012492">
    <property type="protein sequence ID" value="BAM32294.1"/>
    <property type="molecule type" value="Genomic_DNA"/>
</dbReference>
<evidence type="ECO:0000313" key="3">
    <source>
        <dbReference type="Proteomes" id="UP000006036"/>
    </source>
</evidence>
<dbReference type="RefSeq" id="WP_015453490.1">
    <property type="nucleotide sequence ID" value="NC_020555.1"/>
</dbReference>
<reference evidence="2 3" key="1">
    <citation type="journal article" date="2012" name="J. Bacteriol.">
        <title>Complete Genome Sequence of Helicobacter cinaedi Type Strain ATCC BAA-847.</title>
        <authorList>
            <person name="Miyoshi-Akiyama T."/>
            <person name="Takeshita N."/>
            <person name="Ohmagari N."/>
            <person name="Kirikae T."/>
        </authorList>
    </citation>
    <scope>NUCLEOTIDE SEQUENCE [LARGE SCALE GENOMIC DNA]</scope>
    <source>
        <strain evidence="2 3">ATCC BAA-847</strain>
    </source>
</reference>
<evidence type="ECO:0008006" key="4">
    <source>
        <dbReference type="Google" id="ProtNLM"/>
    </source>
</evidence>
<keyword evidence="1" id="KW-0732">Signal</keyword>
<proteinExistence type="predicted"/>
<dbReference type="Proteomes" id="UP000006036">
    <property type="component" value="Chromosome 1"/>
</dbReference>
<feature type="signal peptide" evidence="1">
    <location>
        <begin position="1"/>
        <end position="28"/>
    </location>
</feature>
<dbReference type="KEGG" id="hcb:HCBAA847_1056"/>